<reference evidence="1 2" key="1">
    <citation type="submission" date="2021-06" db="EMBL/GenBank/DDBJ databases">
        <title>Caerostris darwini draft genome.</title>
        <authorList>
            <person name="Kono N."/>
            <person name="Arakawa K."/>
        </authorList>
    </citation>
    <scope>NUCLEOTIDE SEQUENCE [LARGE SCALE GENOMIC DNA]</scope>
</reference>
<evidence type="ECO:0000313" key="2">
    <source>
        <dbReference type="Proteomes" id="UP001054837"/>
    </source>
</evidence>
<evidence type="ECO:0000313" key="1">
    <source>
        <dbReference type="EMBL" id="GIY71228.1"/>
    </source>
</evidence>
<accession>A0AAV4VM88</accession>
<sequence length="96" mass="11046">MLSCFANKTIIINQIASETRRSSQQEINVCIMCRTVRNQEEKRCKSKHKEAMEAIIGSRRRTSLQQDDHPSDCNKNKTIVLAWNPCLYHVVKLGAK</sequence>
<gene>
    <name evidence="1" type="ORF">CDAR_540681</name>
</gene>
<dbReference type="AlphaFoldDB" id="A0AAV4VM88"/>
<proteinExistence type="predicted"/>
<organism evidence="1 2">
    <name type="scientific">Caerostris darwini</name>
    <dbReference type="NCBI Taxonomy" id="1538125"/>
    <lineage>
        <taxon>Eukaryota</taxon>
        <taxon>Metazoa</taxon>
        <taxon>Ecdysozoa</taxon>
        <taxon>Arthropoda</taxon>
        <taxon>Chelicerata</taxon>
        <taxon>Arachnida</taxon>
        <taxon>Araneae</taxon>
        <taxon>Araneomorphae</taxon>
        <taxon>Entelegynae</taxon>
        <taxon>Araneoidea</taxon>
        <taxon>Araneidae</taxon>
        <taxon>Caerostris</taxon>
    </lineage>
</organism>
<protein>
    <submittedName>
        <fullName evidence="1">Uncharacterized protein</fullName>
    </submittedName>
</protein>
<comment type="caution">
    <text evidence="1">The sequence shown here is derived from an EMBL/GenBank/DDBJ whole genome shotgun (WGS) entry which is preliminary data.</text>
</comment>
<name>A0AAV4VM88_9ARAC</name>
<dbReference type="EMBL" id="BPLQ01013300">
    <property type="protein sequence ID" value="GIY71228.1"/>
    <property type="molecule type" value="Genomic_DNA"/>
</dbReference>
<keyword evidence="2" id="KW-1185">Reference proteome</keyword>
<dbReference type="Proteomes" id="UP001054837">
    <property type="component" value="Unassembled WGS sequence"/>
</dbReference>